<dbReference type="EMBL" id="BJYE01000035">
    <property type="protein sequence ID" value="GEN57664.1"/>
    <property type="molecule type" value="Genomic_DNA"/>
</dbReference>
<sequence length="96" mass="11265">MTQTTLTTHITTRQIKNNELQVNKHVATLNIKQDGLTCQNNYYPYKIIRDVSSRRITKDTFILYLHTDEGIISFLSDDNPHTFKETIHHYLNTKVT</sequence>
<gene>
    <name evidence="1" type="ORF">HAL01_21280</name>
</gene>
<accession>A0A511X3Z9</accession>
<evidence type="ECO:0000313" key="2">
    <source>
        <dbReference type="Proteomes" id="UP000321400"/>
    </source>
</evidence>
<comment type="caution">
    <text evidence="1">The sequence shown here is derived from an EMBL/GenBank/DDBJ whole genome shotgun (WGS) entry which is preliminary data.</text>
</comment>
<dbReference type="OrthoDB" id="2691759at2"/>
<evidence type="ECO:0000313" key="1">
    <source>
        <dbReference type="EMBL" id="GEN57664.1"/>
    </source>
</evidence>
<dbReference type="RefSeq" id="WP_089803319.1">
    <property type="nucleotide sequence ID" value="NZ_BJYE01000035.1"/>
</dbReference>
<organism evidence="1 2">
    <name type="scientific">Halolactibacillus alkaliphilus</name>
    <dbReference type="NCBI Taxonomy" id="442899"/>
    <lineage>
        <taxon>Bacteria</taxon>
        <taxon>Bacillati</taxon>
        <taxon>Bacillota</taxon>
        <taxon>Bacilli</taxon>
        <taxon>Bacillales</taxon>
        <taxon>Bacillaceae</taxon>
        <taxon>Halolactibacillus</taxon>
    </lineage>
</organism>
<evidence type="ECO:0008006" key="3">
    <source>
        <dbReference type="Google" id="ProtNLM"/>
    </source>
</evidence>
<dbReference type="AlphaFoldDB" id="A0A511X3Z9"/>
<keyword evidence="2" id="KW-1185">Reference proteome</keyword>
<proteinExistence type="predicted"/>
<name>A0A511X3Z9_9BACI</name>
<dbReference type="Proteomes" id="UP000321400">
    <property type="component" value="Unassembled WGS sequence"/>
</dbReference>
<reference evidence="1 2" key="1">
    <citation type="submission" date="2019-07" db="EMBL/GenBank/DDBJ databases">
        <title>Whole genome shotgun sequence of Halolactibacillus alkaliphilus NBRC 103919.</title>
        <authorList>
            <person name="Hosoyama A."/>
            <person name="Uohara A."/>
            <person name="Ohji S."/>
            <person name="Ichikawa N."/>
        </authorList>
    </citation>
    <scope>NUCLEOTIDE SEQUENCE [LARGE SCALE GENOMIC DNA]</scope>
    <source>
        <strain evidence="1 2">NBRC 103919</strain>
    </source>
</reference>
<protein>
    <recommendedName>
        <fullName evidence="3">YokE-like PH domain-containing protein</fullName>
    </recommendedName>
</protein>